<protein>
    <submittedName>
        <fullName evidence="2">Uncharacterized protein</fullName>
    </submittedName>
</protein>
<dbReference type="Proteomes" id="UP001596540">
    <property type="component" value="Unassembled WGS sequence"/>
</dbReference>
<evidence type="ECO:0000313" key="2">
    <source>
        <dbReference type="EMBL" id="MFC7329913.1"/>
    </source>
</evidence>
<name>A0ABW2KJ44_9ACTN</name>
<proteinExistence type="predicted"/>
<reference evidence="3" key="1">
    <citation type="journal article" date="2019" name="Int. J. Syst. Evol. Microbiol.">
        <title>The Global Catalogue of Microorganisms (GCM) 10K type strain sequencing project: providing services to taxonomists for standard genome sequencing and annotation.</title>
        <authorList>
            <consortium name="The Broad Institute Genomics Platform"/>
            <consortium name="The Broad Institute Genome Sequencing Center for Infectious Disease"/>
            <person name="Wu L."/>
            <person name="Ma J."/>
        </authorList>
    </citation>
    <scope>NUCLEOTIDE SEQUENCE [LARGE SCALE GENOMIC DNA]</scope>
    <source>
        <strain evidence="3">CGMCC 4.7382</strain>
    </source>
</reference>
<organism evidence="2 3">
    <name type="scientific">Marinactinospora rubrisoli</name>
    <dbReference type="NCBI Taxonomy" id="2715399"/>
    <lineage>
        <taxon>Bacteria</taxon>
        <taxon>Bacillati</taxon>
        <taxon>Actinomycetota</taxon>
        <taxon>Actinomycetes</taxon>
        <taxon>Streptosporangiales</taxon>
        <taxon>Nocardiopsidaceae</taxon>
        <taxon>Marinactinospora</taxon>
    </lineage>
</organism>
<gene>
    <name evidence="2" type="ORF">ACFQRF_19445</name>
</gene>
<evidence type="ECO:0000256" key="1">
    <source>
        <dbReference type="SAM" id="MobiDB-lite"/>
    </source>
</evidence>
<evidence type="ECO:0000313" key="3">
    <source>
        <dbReference type="Proteomes" id="UP001596540"/>
    </source>
</evidence>
<keyword evidence="3" id="KW-1185">Reference proteome</keyword>
<accession>A0ABW2KJ44</accession>
<feature type="compositionally biased region" description="Basic and acidic residues" evidence="1">
    <location>
        <begin position="191"/>
        <end position="205"/>
    </location>
</feature>
<feature type="region of interest" description="Disordered" evidence="1">
    <location>
        <begin position="191"/>
        <end position="210"/>
    </location>
</feature>
<dbReference type="EMBL" id="JBHTBH010000009">
    <property type="protein sequence ID" value="MFC7329913.1"/>
    <property type="molecule type" value="Genomic_DNA"/>
</dbReference>
<sequence>MPTHSVPRRTRFFDHRIPSLDAGKYQITVTEEIEELSTGSDIPGARQPFDVRALRFGVSENDVHACYPVPGTVGEYQELLPHITLDSPGLPWARKLKQEKEEIDRGVPWMALLVFREGELPNDEDALGLVEPCTVTQLLDGDLGGTPPGIPRDSLFADEHDLVCNTVLVPADLLRAVLPRPAEAALLAHAREGGPPDATHTRSEDDPPDEDELKTVVVANRFPDAAGGNHAVHLISLEGLESLLTGDSGDSVSGNVRVVSLWSWSFESLYRTTRGFGDVVQYLATEGREDARPDLLLRLRTTPPGSPTAPQQEALARLARGATALPQRLESGEASYAFYRGPFTAEPAQPLPAELPPRLDSGNAALIYLAKYGIFDAGYAAAFSLGRNLALADPEFRSRLLAYRSAARSATRRLAGHPRLAGRSIEDAGLLRGGLARRSFDRLHPADGGARFTRAVAAVGPALLAGGRRARTRALATPRPGAADLRANLAEPAARTLLRGAVRTELDPVVAWLDRLRRLEMVPFDHLVPDPRMLPEESLRFGYVDAGWVRAAVDGALSVGVGHTLDADLNELARDGVEPPASVVLIRSELVPNWPKTIYTAHRDDAPVEPVRIARFADDVLVLFFDTVLDTFTIAEPPQGLHFGVSSLGQLMLRNLDPDADPVGEPIRAFPEETHAFGRFLRNASDAELGADVLNVADGPGALHPAVSQALAEGGGHDGELTPAKFALQLINTPELQSFERP</sequence>
<comment type="caution">
    <text evidence="2">The sequence shown here is derived from an EMBL/GenBank/DDBJ whole genome shotgun (WGS) entry which is preliminary data.</text>
</comment>
<dbReference type="RefSeq" id="WP_379872557.1">
    <property type="nucleotide sequence ID" value="NZ_JBHTBH010000009.1"/>
</dbReference>